<dbReference type="PANTHER" id="PTHR13691:SF5">
    <property type="entry name" value="LARGE RIBOSOMAL SUBUNIT PROTEIN UL2M"/>
    <property type="match status" value="1"/>
</dbReference>
<dbReference type="FunFam" id="2.30.30.30:FF:000001">
    <property type="entry name" value="50S ribosomal protein L2"/>
    <property type="match status" value="1"/>
</dbReference>
<dbReference type="SUPFAM" id="SSF50249">
    <property type="entry name" value="Nucleic acid-binding proteins"/>
    <property type="match status" value="1"/>
</dbReference>
<evidence type="ECO:0000256" key="2">
    <source>
        <dbReference type="ARBA" id="ARBA00022980"/>
    </source>
</evidence>
<comment type="subcellular location">
    <subcellularLocation>
        <location evidence="4">Plastid</location>
        <location evidence="4">Chloroplast</location>
    </subcellularLocation>
</comment>
<dbReference type="SMART" id="SM01382">
    <property type="entry name" value="Ribosomal_L2_C"/>
    <property type="match status" value="1"/>
</dbReference>
<keyword evidence="8" id="KW-0934">Plastid</keyword>
<dbReference type="InterPro" id="IPR022666">
    <property type="entry name" value="Ribosomal_uL2_RNA-bd_dom"/>
</dbReference>
<feature type="domain" description="Large ribosomal subunit protein uL2 RNA-binding" evidence="7">
    <location>
        <begin position="44"/>
        <end position="119"/>
    </location>
</feature>
<dbReference type="HAMAP" id="MF_01320_B">
    <property type="entry name" value="Ribosomal_uL2_B"/>
    <property type="match status" value="1"/>
</dbReference>
<dbReference type="GO" id="GO:0005762">
    <property type="term" value="C:mitochondrial large ribosomal subunit"/>
    <property type="evidence" value="ECO:0007669"/>
    <property type="project" value="TreeGrafter"/>
</dbReference>
<dbReference type="InterPro" id="IPR022671">
    <property type="entry name" value="Ribosomal_uL2_CS"/>
</dbReference>
<dbReference type="Pfam" id="PF00181">
    <property type="entry name" value="Ribosomal_L2_N"/>
    <property type="match status" value="1"/>
</dbReference>
<dbReference type="GO" id="GO:0009507">
    <property type="term" value="C:chloroplast"/>
    <property type="evidence" value="ECO:0007669"/>
    <property type="project" value="UniProtKB-SubCell"/>
</dbReference>
<evidence type="ECO:0000259" key="6">
    <source>
        <dbReference type="SMART" id="SM01382"/>
    </source>
</evidence>
<dbReference type="NCBIfam" id="TIGR01171">
    <property type="entry name" value="rplB_bact"/>
    <property type="match status" value="1"/>
</dbReference>
<evidence type="ECO:0000259" key="7">
    <source>
        <dbReference type="SMART" id="SM01383"/>
    </source>
</evidence>
<dbReference type="InterPro" id="IPR005880">
    <property type="entry name" value="Ribosomal_uL2_bac/org-type"/>
</dbReference>
<evidence type="ECO:0000256" key="3">
    <source>
        <dbReference type="ARBA" id="ARBA00023274"/>
    </source>
</evidence>
<dbReference type="RefSeq" id="YP_009057491.1">
    <property type="nucleotide sequence ID" value="NC_024817.1"/>
</dbReference>
<dbReference type="FunFam" id="4.10.950.10:FF:000001">
    <property type="entry name" value="50S ribosomal protein L2"/>
    <property type="match status" value="1"/>
</dbReference>
<dbReference type="InterPro" id="IPR014726">
    <property type="entry name" value="Ribosomal_uL2_dom3"/>
</dbReference>
<keyword evidence="3 4" id="KW-0687">Ribonucleoprotein</keyword>
<dbReference type="InterPro" id="IPR012340">
    <property type="entry name" value="NA-bd_OB-fold"/>
</dbReference>
<comment type="similarity">
    <text evidence="1 4">Belongs to the universal ribosomal protein uL2 family.</text>
</comment>
<dbReference type="EMBL" id="KJ746598">
    <property type="protein sequence ID" value="AID67547.1"/>
    <property type="molecule type" value="Genomic_DNA"/>
</dbReference>
<sequence length="276" mass="30712">MAIRIYKSLTPGTRFCATNRLVRFPNTVQTKKSANIKGFQRSKGRNNQGRITARHRGGGHKRRYRFVLWKRFAQENPGKVIGLEYDPNRNAFLAKIETSEQHHYILAAQGLELGQVIESSPNAPLKTGNALPLTAIPVGSEIHNIELAPTQGAKLVRAAGTSAQVVAKEGKYASIRLPSGEVRFILQTCWATLGRVGNEEYANIRDGKAGRKRWRGRRPYVRGSVMNPCDHPHGGGEGRAPIGRSQPVDPWGKPALGRPTRSKYRYSNKFIVRRAN</sequence>
<dbReference type="PIRSF" id="PIRSF002158">
    <property type="entry name" value="Ribosomal_L2"/>
    <property type="match status" value="1"/>
</dbReference>
<dbReference type="AlphaFoldDB" id="A0A088CJX5"/>
<dbReference type="GO" id="GO:0019843">
    <property type="term" value="F:rRNA binding"/>
    <property type="evidence" value="ECO:0007669"/>
    <property type="project" value="UniProtKB-UniRule"/>
</dbReference>
<proteinExistence type="inferred from homology"/>
<dbReference type="GO" id="GO:0032543">
    <property type="term" value="P:mitochondrial translation"/>
    <property type="evidence" value="ECO:0007669"/>
    <property type="project" value="TreeGrafter"/>
</dbReference>
<dbReference type="GO" id="GO:0016740">
    <property type="term" value="F:transferase activity"/>
    <property type="evidence" value="ECO:0007669"/>
    <property type="project" value="InterPro"/>
</dbReference>
<dbReference type="Gene3D" id="2.40.50.140">
    <property type="entry name" value="Nucleic acid-binding proteins"/>
    <property type="match status" value="1"/>
</dbReference>
<evidence type="ECO:0000256" key="4">
    <source>
        <dbReference type="HAMAP-Rule" id="MF_01320"/>
    </source>
</evidence>
<gene>
    <name evidence="4 8" type="primary">rpl2</name>
</gene>
<feature type="region of interest" description="Disordered" evidence="5">
    <location>
        <begin position="36"/>
        <end position="59"/>
    </location>
</feature>
<dbReference type="Gene3D" id="2.30.30.30">
    <property type="match status" value="1"/>
</dbReference>
<geneLocation type="chloroplast" evidence="8"/>
<dbReference type="SMART" id="SM01383">
    <property type="entry name" value="Ribosomal_L2"/>
    <property type="match status" value="1"/>
</dbReference>
<evidence type="ECO:0000256" key="5">
    <source>
        <dbReference type="SAM" id="MobiDB-lite"/>
    </source>
</evidence>
<dbReference type="InterPro" id="IPR008991">
    <property type="entry name" value="Translation_prot_SH3-like_sf"/>
</dbReference>
<dbReference type="InterPro" id="IPR002171">
    <property type="entry name" value="Ribosomal_uL2"/>
</dbReference>
<name>A0A088CJX5_9VIRI</name>
<feature type="domain" description="Large ribosomal subunit protein uL2 C-terminal" evidence="6">
    <location>
        <begin position="125"/>
        <end position="254"/>
    </location>
</feature>
<dbReference type="GO" id="GO:0003735">
    <property type="term" value="F:structural constituent of ribosome"/>
    <property type="evidence" value="ECO:0007669"/>
    <property type="project" value="InterPro"/>
</dbReference>
<dbReference type="Pfam" id="PF03947">
    <property type="entry name" value="Ribosomal_L2_C"/>
    <property type="match status" value="1"/>
</dbReference>
<evidence type="ECO:0000313" key="8">
    <source>
        <dbReference type="EMBL" id="AID67547.1"/>
    </source>
</evidence>
<keyword evidence="2 4" id="KW-0689">Ribosomal protein</keyword>
<keyword evidence="8" id="KW-0150">Chloroplast</keyword>
<organism evidence="8">
    <name type="scientific">Prasinoderma coloniale</name>
    <dbReference type="NCBI Taxonomy" id="156133"/>
    <lineage>
        <taxon>Eukaryota</taxon>
        <taxon>Viridiplantae</taxon>
        <taxon>Prasinodermophyta</taxon>
        <taxon>Prasinodermophyceae</taxon>
        <taxon>Prasinodermales</taxon>
        <taxon>Prasinodermaceae</taxon>
        <taxon>Prasinoderma</taxon>
    </lineage>
</organism>
<comment type="subunit">
    <text evidence="4">Part of the 50S ribosomal subunit.</text>
</comment>
<feature type="region of interest" description="Disordered" evidence="5">
    <location>
        <begin position="222"/>
        <end position="260"/>
    </location>
</feature>
<dbReference type="PANTHER" id="PTHR13691">
    <property type="entry name" value="RIBOSOMAL PROTEIN L2"/>
    <property type="match status" value="1"/>
</dbReference>
<dbReference type="GeneID" id="20358017"/>
<dbReference type="InterPro" id="IPR022669">
    <property type="entry name" value="Ribosomal_uL2_C"/>
</dbReference>
<accession>A0A088CJX5</accession>
<evidence type="ECO:0000256" key="1">
    <source>
        <dbReference type="ARBA" id="ARBA00005636"/>
    </source>
</evidence>
<dbReference type="InterPro" id="IPR014722">
    <property type="entry name" value="Rib_uL2_dom2"/>
</dbReference>
<reference evidence="8" key="1">
    <citation type="journal article" date="2014" name="BMC Genomics">
        <title>Six newly sequenced chloroplast genomes from prasinophyte green algae provide insights into the relationships among prasinophyte lineages and the diversity of streamlined genome architecture in picoplanktonic species.</title>
        <authorList>
            <person name="Lemieux C."/>
            <person name="Otis C."/>
            <person name="Turmel M."/>
        </authorList>
    </citation>
    <scope>NUCLEOTIDE SEQUENCE</scope>
</reference>
<dbReference type="PROSITE" id="PS00467">
    <property type="entry name" value="RIBOSOMAL_L2"/>
    <property type="match status" value="1"/>
</dbReference>
<dbReference type="SUPFAM" id="SSF50104">
    <property type="entry name" value="Translation proteins SH3-like domain"/>
    <property type="match status" value="1"/>
</dbReference>
<dbReference type="Gene3D" id="4.10.950.10">
    <property type="entry name" value="Ribosomal protein L2, domain 3"/>
    <property type="match status" value="1"/>
</dbReference>
<protein>
    <recommendedName>
        <fullName evidence="4">Large ribosomal subunit protein uL2c</fullName>
    </recommendedName>
</protein>